<evidence type="ECO:0000256" key="1">
    <source>
        <dbReference type="SAM" id="MobiDB-lite"/>
    </source>
</evidence>
<evidence type="ECO:0000313" key="3">
    <source>
        <dbReference type="Proteomes" id="UP000664122"/>
    </source>
</evidence>
<dbReference type="RefSeq" id="WP_207259175.1">
    <property type="nucleotide sequence ID" value="NZ_JAFMPP010000019.1"/>
</dbReference>
<name>A0A939G1R0_9HYPH</name>
<organism evidence="2 3">
    <name type="scientific">Jiella flava</name>
    <dbReference type="NCBI Taxonomy" id="2816857"/>
    <lineage>
        <taxon>Bacteria</taxon>
        <taxon>Pseudomonadati</taxon>
        <taxon>Pseudomonadota</taxon>
        <taxon>Alphaproteobacteria</taxon>
        <taxon>Hyphomicrobiales</taxon>
        <taxon>Aurantimonadaceae</taxon>
        <taxon>Jiella</taxon>
    </lineage>
</organism>
<comment type="caution">
    <text evidence="2">The sequence shown here is derived from an EMBL/GenBank/DDBJ whole genome shotgun (WGS) entry which is preliminary data.</text>
</comment>
<accession>A0A939G1R0</accession>
<dbReference type="EMBL" id="JAFMPP010000019">
    <property type="protein sequence ID" value="MBO0664255.1"/>
    <property type="molecule type" value="Genomic_DNA"/>
</dbReference>
<evidence type="ECO:0000313" key="2">
    <source>
        <dbReference type="EMBL" id="MBO0664255.1"/>
    </source>
</evidence>
<feature type="region of interest" description="Disordered" evidence="1">
    <location>
        <begin position="212"/>
        <end position="234"/>
    </location>
</feature>
<sequence length="234" mass="25814">MIEITPAIMGPGIEEEYADAMAAITDLRRALGGERRLTNDTPDGRVLLEIAWIEQEIGRRRLPIPVPHSYAGTIYYVVGSGDLACVADIVDPDGLDDALGRLYLVLRGHGLLKPRHVPVLIAMIDDLCADADAVWDRLNSEEREIIDDIRAQGALLKAGGWPPYRQPQDRFFRYKTPNLDALVDNFGNLTRSIAISLFERWRPYPAKKPPLAAPVPGLPAEAPPLPQALEGKLP</sequence>
<proteinExistence type="predicted"/>
<keyword evidence="3" id="KW-1185">Reference proteome</keyword>
<gene>
    <name evidence="2" type="ORF">J1C48_16870</name>
</gene>
<feature type="compositionally biased region" description="Pro residues" evidence="1">
    <location>
        <begin position="212"/>
        <end position="226"/>
    </location>
</feature>
<reference evidence="2" key="1">
    <citation type="submission" date="2021-03" db="EMBL/GenBank/DDBJ databases">
        <title>Whole genome sequence of Jiella sp. CQZ9-1.</title>
        <authorList>
            <person name="Tuo L."/>
        </authorList>
    </citation>
    <scope>NUCLEOTIDE SEQUENCE</scope>
    <source>
        <strain evidence="2">CQZ9-1</strain>
    </source>
</reference>
<dbReference type="AlphaFoldDB" id="A0A939G1R0"/>
<protein>
    <submittedName>
        <fullName evidence="2">Uncharacterized protein</fullName>
    </submittedName>
</protein>
<dbReference type="Proteomes" id="UP000664122">
    <property type="component" value="Unassembled WGS sequence"/>
</dbReference>